<keyword evidence="1" id="KW-0812">Transmembrane</keyword>
<feature type="transmembrane region" description="Helical" evidence="1">
    <location>
        <begin position="198"/>
        <end position="221"/>
    </location>
</feature>
<organism evidence="3 4">
    <name type="scientific">Pseudomassariella vexata</name>
    <dbReference type="NCBI Taxonomy" id="1141098"/>
    <lineage>
        <taxon>Eukaryota</taxon>
        <taxon>Fungi</taxon>
        <taxon>Dikarya</taxon>
        <taxon>Ascomycota</taxon>
        <taxon>Pezizomycotina</taxon>
        <taxon>Sordariomycetes</taxon>
        <taxon>Xylariomycetidae</taxon>
        <taxon>Amphisphaeriales</taxon>
        <taxon>Pseudomassariaceae</taxon>
        <taxon>Pseudomassariella</taxon>
    </lineage>
</organism>
<dbReference type="EMBL" id="MCFJ01000008">
    <property type="protein sequence ID" value="ORY63533.1"/>
    <property type="molecule type" value="Genomic_DNA"/>
</dbReference>
<keyword evidence="1" id="KW-1133">Transmembrane helix</keyword>
<feature type="transmembrane region" description="Helical" evidence="1">
    <location>
        <begin position="66"/>
        <end position="90"/>
    </location>
</feature>
<protein>
    <recommendedName>
        <fullName evidence="2">DUF7702 domain-containing protein</fullName>
    </recommendedName>
</protein>
<keyword evidence="4" id="KW-1185">Reference proteome</keyword>
<dbReference type="Pfam" id="PF24800">
    <property type="entry name" value="DUF7702"/>
    <property type="match status" value="1"/>
</dbReference>
<feature type="transmembrane region" description="Helical" evidence="1">
    <location>
        <begin position="6"/>
        <end position="27"/>
    </location>
</feature>
<dbReference type="PANTHER" id="PTHR42109:SF2">
    <property type="entry name" value="INTEGRAL MEMBRANE PROTEIN"/>
    <property type="match status" value="1"/>
</dbReference>
<dbReference type="AlphaFoldDB" id="A0A1Y2DW92"/>
<feature type="transmembrane region" description="Helical" evidence="1">
    <location>
        <begin position="150"/>
        <end position="177"/>
    </location>
</feature>
<keyword evidence="1" id="KW-0472">Membrane</keyword>
<dbReference type="Proteomes" id="UP000193689">
    <property type="component" value="Unassembled WGS sequence"/>
</dbReference>
<dbReference type="STRING" id="1141098.A0A1Y2DW92"/>
<sequence length="248" mass="26470">MPLTEQNNISIAEICFYTLSLFLAIWLSTRHGFGRSAGWFYLIMFSLARIIGASLQLATISQPRNISLYIGAATLANVGLSPLILAQLGLIGRALASIRKSHATFLDEKKLRLVQTIVVVGLILGAVGGNKAASTYGETGTYEAPGESKAGIGLMIAGYILLLLATIVIALQIRLVYAAISTFANNSKFNQLSGNFNIQLGMAIVMEMIVVAIVEGIGLTLKQMPNNPPFTSAATSTSQHMVRPAISR</sequence>
<dbReference type="GeneID" id="63778409"/>
<accession>A0A1Y2DW92</accession>
<proteinExistence type="predicted"/>
<dbReference type="OrthoDB" id="2560628at2759"/>
<reference evidence="3 4" key="1">
    <citation type="submission" date="2016-07" db="EMBL/GenBank/DDBJ databases">
        <title>Pervasive Adenine N6-methylation of Active Genes in Fungi.</title>
        <authorList>
            <consortium name="DOE Joint Genome Institute"/>
            <person name="Mondo S.J."/>
            <person name="Dannebaum R.O."/>
            <person name="Kuo R.C."/>
            <person name="Labutti K."/>
            <person name="Haridas S."/>
            <person name="Kuo A."/>
            <person name="Salamov A."/>
            <person name="Ahrendt S.R."/>
            <person name="Lipzen A."/>
            <person name="Sullivan W."/>
            <person name="Andreopoulos W.B."/>
            <person name="Clum A."/>
            <person name="Lindquist E."/>
            <person name="Daum C."/>
            <person name="Ramamoorthy G.K."/>
            <person name="Gryganskyi A."/>
            <person name="Culley D."/>
            <person name="Magnuson J.K."/>
            <person name="James T.Y."/>
            <person name="O'Malley M.A."/>
            <person name="Stajich J.E."/>
            <person name="Spatafora J.W."/>
            <person name="Visel A."/>
            <person name="Grigoriev I.V."/>
        </authorList>
    </citation>
    <scope>NUCLEOTIDE SEQUENCE [LARGE SCALE GENOMIC DNA]</scope>
    <source>
        <strain evidence="3 4">CBS 129021</strain>
    </source>
</reference>
<gene>
    <name evidence="3" type="ORF">BCR38DRAFT_458644</name>
</gene>
<evidence type="ECO:0000313" key="4">
    <source>
        <dbReference type="Proteomes" id="UP000193689"/>
    </source>
</evidence>
<dbReference type="InParanoid" id="A0A1Y2DW92"/>
<evidence type="ECO:0000259" key="2">
    <source>
        <dbReference type="Pfam" id="PF24800"/>
    </source>
</evidence>
<evidence type="ECO:0000313" key="3">
    <source>
        <dbReference type="EMBL" id="ORY63533.1"/>
    </source>
</evidence>
<dbReference type="InterPro" id="IPR056119">
    <property type="entry name" value="DUF7702"/>
</dbReference>
<dbReference type="PANTHER" id="PTHR42109">
    <property type="entry name" value="UNPLACED GENOMIC SCAFFOLD UM_SCAF_CONTIG_1.265, WHOLE GENOME SHOTGUN SEQUENCE"/>
    <property type="match status" value="1"/>
</dbReference>
<feature type="transmembrane region" description="Helical" evidence="1">
    <location>
        <begin position="39"/>
        <end position="60"/>
    </location>
</feature>
<dbReference type="RefSeq" id="XP_040715190.1">
    <property type="nucleotide sequence ID" value="XM_040862197.1"/>
</dbReference>
<feature type="transmembrane region" description="Helical" evidence="1">
    <location>
        <begin position="111"/>
        <end position="130"/>
    </location>
</feature>
<name>A0A1Y2DW92_9PEZI</name>
<feature type="domain" description="DUF7702" evidence="2">
    <location>
        <begin position="3"/>
        <end position="172"/>
    </location>
</feature>
<comment type="caution">
    <text evidence="3">The sequence shown here is derived from an EMBL/GenBank/DDBJ whole genome shotgun (WGS) entry which is preliminary data.</text>
</comment>
<evidence type="ECO:0000256" key="1">
    <source>
        <dbReference type="SAM" id="Phobius"/>
    </source>
</evidence>